<keyword evidence="4" id="KW-1185">Reference proteome</keyword>
<dbReference type="EMBL" id="CADEPI010000030">
    <property type="protein sequence ID" value="CAB3367432.1"/>
    <property type="molecule type" value="Genomic_DNA"/>
</dbReference>
<reference evidence="3 4" key="1">
    <citation type="submission" date="2020-04" db="EMBL/GenBank/DDBJ databases">
        <authorList>
            <person name="Alioto T."/>
            <person name="Alioto T."/>
            <person name="Gomez Garrido J."/>
        </authorList>
    </citation>
    <scope>NUCLEOTIDE SEQUENCE [LARGE SCALE GENOMIC DNA]</scope>
</reference>
<protein>
    <recommendedName>
        <fullName evidence="2">DUF4802 domain-containing protein</fullName>
    </recommendedName>
</protein>
<dbReference type="Pfam" id="PF16060">
    <property type="entry name" value="DUF4802"/>
    <property type="match status" value="1"/>
</dbReference>
<evidence type="ECO:0000256" key="1">
    <source>
        <dbReference type="SAM" id="MobiDB-lite"/>
    </source>
</evidence>
<dbReference type="OrthoDB" id="6781345at2759"/>
<evidence type="ECO:0000259" key="2">
    <source>
        <dbReference type="Pfam" id="PF16060"/>
    </source>
</evidence>
<feature type="domain" description="DUF4802" evidence="2">
    <location>
        <begin position="126"/>
        <end position="169"/>
    </location>
</feature>
<feature type="compositionally biased region" description="Low complexity" evidence="1">
    <location>
        <begin position="1"/>
        <end position="14"/>
    </location>
</feature>
<accession>A0A8S1CIL1</accession>
<comment type="caution">
    <text evidence="3">The sequence shown here is derived from an EMBL/GenBank/DDBJ whole genome shotgun (WGS) entry which is preliminary data.</text>
</comment>
<organism evidence="3 4">
    <name type="scientific">Cloeon dipterum</name>
    <dbReference type="NCBI Taxonomy" id="197152"/>
    <lineage>
        <taxon>Eukaryota</taxon>
        <taxon>Metazoa</taxon>
        <taxon>Ecdysozoa</taxon>
        <taxon>Arthropoda</taxon>
        <taxon>Hexapoda</taxon>
        <taxon>Insecta</taxon>
        <taxon>Pterygota</taxon>
        <taxon>Palaeoptera</taxon>
        <taxon>Ephemeroptera</taxon>
        <taxon>Pisciforma</taxon>
        <taxon>Baetidae</taxon>
        <taxon>Cloeon</taxon>
    </lineage>
</organism>
<evidence type="ECO:0000313" key="3">
    <source>
        <dbReference type="EMBL" id="CAB3367432.1"/>
    </source>
</evidence>
<sequence>MLAGASAATAGPSGVRTVSGGPLGAPSAPDQSTLQQLARCAELRAREERLLREVAAALGHNEPRHATPTHRVNISEVEDLYLRCTSDSMYILDTSSDIQQQLGQQQPTEAEGTAEVPENYNHKRRSSTELYREAAAIWGLTCRMSDSCRCLDCQSRYFDCDFEDEERPPDLAAGGPILFDHVLNHPVTCSLL</sequence>
<dbReference type="InterPro" id="IPR032061">
    <property type="entry name" value="DUF4802"/>
</dbReference>
<evidence type="ECO:0000313" key="4">
    <source>
        <dbReference type="Proteomes" id="UP000494165"/>
    </source>
</evidence>
<dbReference type="Proteomes" id="UP000494165">
    <property type="component" value="Unassembled WGS sequence"/>
</dbReference>
<proteinExistence type="predicted"/>
<name>A0A8S1CIL1_9INSE</name>
<gene>
    <name evidence="3" type="ORF">CLODIP_2_CD00284</name>
</gene>
<dbReference type="AlphaFoldDB" id="A0A8S1CIL1"/>
<feature type="region of interest" description="Disordered" evidence="1">
    <location>
        <begin position="1"/>
        <end position="32"/>
    </location>
</feature>